<reference evidence="1" key="1">
    <citation type="journal article" date="2014" name="Front. Microbiol.">
        <title>High frequency of phylogenetically diverse reductive dehalogenase-homologous genes in deep subseafloor sedimentary metagenomes.</title>
        <authorList>
            <person name="Kawai M."/>
            <person name="Futagami T."/>
            <person name="Toyoda A."/>
            <person name="Takaki Y."/>
            <person name="Nishi S."/>
            <person name="Hori S."/>
            <person name="Arai W."/>
            <person name="Tsubouchi T."/>
            <person name="Morono Y."/>
            <person name="Uchiyama I."/>
            <person name="Ito T."/>
            <person name="Fujiyama A."/>
            <person name="Inagaki F."/>
            <person name="Takami H."/>
        </authorList>
    </citation>
    <scope>NUCLEOTIDE SEQUENCE</scope>
    <source>
        <strain evidence="1">Expedition CK06-06</strain>
    </source>
</reference>
<feature type="non-terminal residue" evidence="1">
    <location>
        <position position="231"/>
    </location>
</feature>
<name>X0ZXZ1_9ZZZZ</name>
<protein>
    <submittedName>
        <fullName evidence="1">Uncharacterized protein</fullName>
    </submittedName>
</protein>
<dbReference type="AlphaFoldDB" id="X0ZXZ1"/>
<dbReference type="EMBL" id="BARS01052337">
    <property type="protein sequence ID" value="GAG52901.1"/>
    <property type="molecule type" value="Genomic_DNA"/>
</dbReference>
<gene>
    <name evidence="1" type="ORF">S01H1_77824</name>
</gene>
<evidence type="ECO:0000313" key="1">
    <source>
        <dbReference type="EMBL" id="GAG52901.1"/>
    </source>
</evidence>
<comment type="caution">
    <text evidence="1">The sequence shown here is derived from an EMBL/GenBank/DDBJ whole genome shotgun (WGS) entry which is preliminary data.</text>
</comment>
<sequence>HIKSIINEKNNIEIKSQKCINYSIYDLPNKNNSFCNYLNYLNNYSKYFSSLLDPNKDSSIFNLLNSLSENIQIIKELIINKTNNTNESIINKLKPYNLENIKDNLVLKDISNINKFIFEKSYDNSINNIYEDTIKGQIEILKNANQNITLNIYLDSFDYNISTPLFKEKVNSLCNNYIINNIYSEDIINQVRENILLRFSSEKDNILSLSQLDSNSTNNIKKDLMTTLINE</sequence>
<feature type="non-terminal residue" evidence="1">
    <location>
        <position position="1"/>
    </location>
</feature>
<accession>X0ZXZ1</accession>
<proteinExistence type="predicted"/>
<organism evidence="1">
    <name type="scientific">marine sediment metagenome</name>
    <dbReference type="NCBI Taxonomy" id="412755"/>
    <lineage>
        <taxon>unclassified sequences</taxon>
        <taxon>metagenomes</taxon>
        <taxon>ecological metagenomes</taxon>
    </lineage>
</organism>